<gene>
    <name evidence="1" type="ORF">GCM10010411_88360</name>
</gene>
<dbReference type="EMBL" id="BAAATD010000020">
    <property type="protein sequence ID" value="GAA2635640.1"/>
    <property type="molecule type" value="Genomic_DNA"/>
</dbReference>
<accession>A0ABN3QUL0</accession>
<protein>
    <submittedName>
        <fullName evidence="1">Uncharacterized protein</fullName>
    </submittedName>
</protein>
<sequence length="210" mass="22766">MLGDGVVDRNVAQERRPIIGVMRVGIAHHFGWAVAVTASADHRVADRRRIELVEPGVPTAPIHHEGKRLDDAAASRLVARVRASAERATSAALDELAAALDGPIVSMSLRAWPPDFPADIAVQRRVQHEARADSIMYRQVLAELAHARGWTVHLYDARTVERQAATLLAERAGEVLHGPRAVLGPPWAKDHRMALAATIVAAELRDGGKV</sequence>
<organism evidence="1 2">
    <name type="scientific">Actinomadura fulvescens</name>
    <dbReference type="NCBI Taxonomy" id="46160"/>
    <lineage>
        <taxon>Bacteria</taxon>
        <taxon>Bacillati</taxon>
        <taxon>Actinomycetota</taxon>
        <taxon>Actinomycetes</taxon>
        <taxon>Streptosporangiales</taxon>
        <taxon>Thermomonosporaceae</taxon>
        <taxon>Actinomadura</taxon>
    </lineage>
</organism>
<proteinExistence type="predicted"/>
<evidence type="ECO:0000313" key="2">
    <source>
        <dbReference type="Proteomes" id="UP001501509"/>
    </source>
</evidence>
<name>A0ABN3QUL0_9ACTN</name>
<evidence type="ECO:0000313" key="1">
    <source>
        <dbReference type="EMBL" id="GAA2635640.1"/>
    </source>
</evidence>
<reference evidence="1 2" key="1">
    <citation type="journal article" date="2019" name="Int. J. Syst. Evol. Microbiol.">
        <title>The Global Catalogue of Microorganisms (GCM) 10K type strain sequencing project: providing services to taxonomists for standard genome sequencing and annotation.</title>
        <authorList>
            <consortium name="The Broad Institute Genomics Platform"/>
            <consortium name="The Broad Institute Genome Sequencing Center for Infectious Disease"/>
            <person name="Wu L."/>
            <person name="Ma J."/>
        </authorList>
    </citation>
    <scope>NUCLEOTIDE SEQUENCE [LARGE SCALE GENOMIC DNA]</scope>
    <source>
        <strain evidence="1 2">JCM 6833</strain>
    </source>
</reference>
<comment type="caution">
    <text evidence="1">The sequence shown here is derived from an EMBL/GenBank/DDBJ whole genome shotgun (WGS) entry which is preliminary data.</text>
</comment>
<dbReference type="Proteomes" id="UP001501509">
    <property type="component" value="Unassembled WGS sequence"/>
</dbReference>
<keyword evidence="2" id="KW-1185">Reference proteome</keyword>